<dbReference type="Gene3D" id="3.30.160.710">
    <property type="match status" value="3"/>
</dbReference>
<feature type="domain" description="Filamentous haemagglutinin FhaB/tRNA nuclease CdiA-like TPS" evidence="2">
    <location>
        <begin position="38"/>
        <end position="150"/>
    </location>
</feature>
<dbReference type="Pfam" id="PF05860">
    <property type="entry name" value="TPS"/>
    <property type="match status" value="1"/>
</dbReference>
<feature type="compositionally biased region" description="Low complexity" evidence="1">
    <location>
        <begin position="1650"/>
        <end position="1667"/>
    </location>
</feature>
<keyword evidence="4" id="KW-1185">Reference proteome</keyword>
<dbReference type="InterPro" id="IPR050909">
    <property type="entry name" value="Bact_Autotransporter_VF"/>
</dbReference>
<dbReference type="Proteomes" id="UP001225316">
    <property type="component" value="Unassembled WGS sequence"/>
</dbReference>
<dbReference type="InterPro" id="IPR041286">
    <property type="entry name" value="MBG_2"/>
</dbReference>
<dbReference type="InterPro" id="IPR011050">
    <property type="entry name" value="Pectin_lyase_fold/virulence"/>
</dbReference>
<dbReference type="Gene3D" id="2.160.20.10">
    <property type="entry name" value="Single-stranded right-handed beta-helix, Pectin lyase-like"/>
    <property type="match status" value="1"/>
</dbReference>
<comment type="caution">
    <text evidence="3">The sequence shown here is derived from an EMBL/GenBank/DDBJ whole genome shotgun (WGS) entry which is preliminary data.</text>
</comment>
<evidence type="ECO:0000313" key="3">
    <source>
        <dbReference type="EMBL" id="MDQ8207094.1"/>
    </source>
</evidence>
<organism evidence="3 4">
    <name type="scientific">Thalassobacterium maritimum</name>
    <dbReference type="NCBI Taxonomy" id="3041265"/>
    <lineage>
        <taxon>Bacteria</taxon>
        <taxon>Pseudomonadati</taxon>
        <taxon>Verrucomicrobiota</taxon>
        <taxon>Opitutia</taxon>
        <taxon>Puniceicoccales</taxon>
        <taxon>Coraliomargaritaceae</taxon>
        <taxon>Thalassobacterium</taxon>
    </lineage>
</organism>
<name>A0ABU1ASG3_9BACT</name>
<evidence type="ECO:0000259" key="2">
    <source>
        <dbReference type="SMART" id="SM00912"/>
    </source>
</evidence>
<gene>
    <name evidence="3" type="ORF">QEH52_06220</name>
</gene>
<dbReference type="SUPFAM" id="SSF51126">
    <property type="entry name" value="Pectin lyase-like"/>
    <property type="match status" value="1"/>
</dbReference>
<dbReference type="NCBIfam" id="TIGR01901">
    <property type="entry name" value="adhes_NPXG"/>
    <property type="match status" value="1"/>
</dbReference>
<dbReference type="PANTHER" id="PTHR12338:SF5">
    <property type="entry name" value="ANTIGEN 43-RELATED"/>
    <property type="match status" value="1"/>
</dbReference>
<reference evidence="3 4" key="1">
    <citation type="submission" date="2023-04" db="EMBL/GenBank/DDBJ databases">
        <title>A novel bacteria isolated from coastal sediment.</title>
        <authorList>
            <person name="Liu X.-J."/>
            <person name="Du Z.-J."/>
        </authorList>
    </citation>
    <scope>NUCLEOTIDE SEQUENCE [LARGE SCALE GENOMIC DNA]</scope>
    <source>
        <strain evidence="3 4">SDUM461003</strain>
    </source>
</reference>
<dbReference type="Pfam" id="PF18676">
    <property type="entry name" value="MBG_2"/>
    <property type="match status" value="7"/>
</dbReference>
<evidence type="ECO:0000313" key="4">
    <source>
        <dbReference type="Proteomes" id="UP001225316"/>
    </source>
</evidence>
<proteinExistence type="predicted"/>
<dbReference type="EMBL" id="JARXHW010000010">
    <property type="protein sequence ID" value="MDQ8207094.1"/>
    <property type="molecule type" value="Genomic_DNA"/>
</dbReference>
<protein>
    <submittedName>
        <fullName evidence="3">MBG domain-containing protein</fullName>
    </submittedName>
</protein>
<dbReference type="SMART" id="SM00912">
    <property type="entry name" value="Haemagg_act"/>
    <property type="match status" value="1"/>
</dbReference>
<dbReference type="InterPro" id="IPR012334">
    <property type="entry name" value="Pectin_lyas_fold"/>
</dbReference>
<feature type="region of interest" description="Disordered" evidence="1">
    <location>
        <begin position="1647"/>
        <end position="1670"/>
    </location>
</feature>
<dbReference type="PANTHER" id="PTHR12338">
    <property type="entry name" value="AUTOTRANSPORTER"/>
    <property type="match status" value="1"/>
</dbReference>
<dbReference type="RefSeq" id="WP_308949231.1">
    <property type="nucleotide sequence ID" value="NZ_JARXHW010000010.1"/>
</dbReference>
<sequence>MSGFLGTKRLKSEKPVGLVSRLVAGYCALWMFFGPSALLALPQNPQVTHGQIDLSTQAGRMQIQQLSQMGVINWEDFSIGAGEWVDIQQLNVDAALLNRVTGANPSELLGQLNANGRVYVVNPNGVLVGPGARINTAEFIASTLDIADADFLNGGSLQFEGESDAGIVNLGEITASNGDIILVAHVVENAGELEAAEGAVVLGAGQKILLQPDADQRLVIETSLSDTVAGTGVDNSGLIEAAQAEIQAAGGSVYDLAINQSGTIRATGVTQKDGRVLLTADGGDLQLSGQLSAQNADGSGGEILLGGEYQGSDPAVANAANVFVTETAQIDVSAQGDADAGRAIVWSGVQTDFHGNIDGQGGASGGDGAFVEVSGKQVLNYYGQADLRAASGVTGHLLLDPGQAIISTATDDTANGVFNNAVLEGNLSTANVTVNASNYGDLGSGALGEIIVNAPVTWSAATTLTLKAGNYIEINADLSGANGQIELLPGTAVTFGPAGTPSIYLDSAARLTAQSLLIAQNLDAFPVGAGNPPPLDSRSMGDLQFDGIVDVDTLDLSTQGEGIQGQVTFDHPSNAIGTLTTSETSGRFFGDFSLIDGDGGLVVDGDFSNFGFGSQIAIVTEGDLTLAAGTQIAGGDNSNIVLASQSGSFLNLAGATAVGDSLNGRYLIYSDDPANTTKGGLTGLPVYDRSYAVDAPGSITQSGSRFLYRLAPTLTFTANDLSRTENTANPTLSYTLSGLVGGDTAGQAFSGTPLLSTLAQTSSAPGSYEISIAPGSINLSDFNYAIDFETGTLTVVDDLILFVTADDFSRYYGDTNPAFTASYSGFSGEDDASIFDDFTVTFSTVADLQSPVGTYDIVPSGAATLNDYSVTYRNGTLTIDPRLLTIRANDFEIDFLDDEPIYTASFENLASFDDSSALTGLVFTDDHAGPTSNIGDYTIAPSGVVDANYAITYESGTLTVHPRAITASVNDSSREYGESNVPQLVQFSNLNGYNRSVVTGVGNPATYSTDATESSDVGNYDLMPDSIDNDNFSITYEPGTLSVTPAALTIEAEDASRIYGDANPSFSVTSDGLKLTDTLADAVSGLTIETSAELGSNVGSYAIVPSGTSNGNYTIDFRNGLLSISQAVINYVTSNYVSRTYGDANPSFSLNANGLKNGDTAAEQINFAILSAPDEQSDVGNYTVSFAANSLNYAFAPGAIQPGLMEITPRALTITADSFTREYGDANPSLTAQFDGLAWFDDSSVISGLSIETPATQSSSVLEYGINLFGGLNPNYTITKVPGTLTVTPAPVTFSTDSFSIMYGEHADSQVVANYTGGLKLMDSLADLDVQVDAGGATDVGTYPLNLSLGNANYYVGSVAGTITIEPRPVHFEILDRSRVYGEILDPGHTVILTGGYPLVDPLESVFQVTDPTTVQSDVGTYLVGGELINSNYQLLGVDAGLLQITPRLLALKPESAGMVFGDDFGGVDYLVAGLDGLASFHTIDDVVVDTLYTLYTKGRHHGFTYAYELVPEAERTQFLGDLIEHVDGYAESILPGGYTTQAVLSDEAIRNYYIINAPGTFGVVPRPVTVAVEDLMGIRNHGLDAFTASVLNLAQGDQGQSIDDLFPELGFELIPVGVPERVESEVLLSEVPAAPSLTDQAFLDTYTYDSSGGDTPTPPDTSTGGSVDVDVPDGSYVAVEIDIQIEGPEDDSSEIVEITGGETVTVSNREVFVSDTLHFFSDKEVDETPAYLKDQLFSIRPAYMWNDKYVVTDVDMGLLTIKPDPEVVSAMEQQELIESLREQFYNPSAQSGDLTIQYAPPLGFTRESLPAIFEILKWSPDGFGEIDYEFFRREAQKMVGEVNLPLDQYVEIYYSDLRTNLKKQELLMLMMERYSKALMTGEAEARTDAAKVFKTKLESYVDATKQALALKMESKMYAWENRNSVETKELAWRNEILKTNRATTSMVVDEIARLQTVYSEAVMDVNDGTGLDKTVNTLSNFFASGEIDDAELKASFYQIKEDMDTGTTVSLSSALSVLKGTLAALELENKFVQSNVSIAARKLVLDAGGQGDRMANTLFAGDVPYESIMEDSIAEVLEDKVNLFVDKRIGAGGALVGAGAGAGAGAAAAATTVALLGKIFVNYSGTAALTSVYGAAAAGAGGGIGFGIAVGVSRAIMIGEMAADETVYNNMVNNAKNRSLALEKEYDLLGYQTNQTEMMVDDLVFKMGFMGMASGAYIHEMEN</sequence>
<dbReference type="InterPro" id="IPR008638">
    <property type="entry name" value="FhaB/CdiA-like_TPS"/>
</dbReference>
<accession>A0ABU1ASG3</accession>
<evidence type="ECO:0000256" key="1">
    <source>
        <dbReference type="SAM" id="MobiDB-lite"/>
    </source>
</evidence>